<feature type="domain" description="VTT" evidence="8">
    <location>
        <begin position="53"/>
        <end position="180"/>
    </location>
</feature>
<feature type="transmembrane region" description="Helical" evidence="7">
    <location>
        <begin position="160"/>
        <end position="183"/>
    </location>
</feature>
<keyword evidence="3" id="KW-1003">Cell membrane</keyword>
<comment type="subcellular location">
    <subcellularLocation>
        <location evidence="1">Cell membrane</location>
        <topology evidence="1">Multi-pass membrane protein</topology>
    </subcellularLocation>
</comment>
<name>A0AA46PDY0_9NOCA</name>
<proteinExistence type="inferred from homology"/>
<protein>
    <submittedName>
        <fullName evidence="9">DedA family protein</fullName>
    </submittedName>
</protein>
<keyword evidence="6 7" id="KW-0472">Membrane</keyword>
<evidence type="ECO:0000256" key="1">
    <source>
        <dbReference type="ARBA" id="ARBA00004651"/>
    </source>
</evidence>
<evidence type="ECO:0000313" key="10">
    <source>
        <dbReference type="Proteomes" id="UP001163947"/>
    </source>
</evidence>
<dbReference type="PANTHER" id="PTHR42709">
    <property type="entry name" value="ALKALINE PHOSPHATASE LIKE PROTEIN"/>
    <property type="match status" value="1"/>
</dbReference>
<reference evidence="9" key="1">
    <citation type="submission" date="2022-09" db="EMBL/GenBank/DDBJ databases">
        <title>The genome sequence of Rhodococcus aetherivorans N1.</title>
        <authorList>
            <person name="Jiang W."/>
        </authorList>
    </citation>
    <scope>NUCLEOTIDE SEQUENCE</scope>
    <source>
        <strain evidence="9">N1</strain>
    </source>
</reference>
<evidence type="ECO:0000256" key="3">
    <source>
        <dbReference type="ARBA" id="ARBA00022475"/>
    </source>
</evidence>
<sequence length="226" mass="23902">MVGGVTAPLLAAIPADAAVPTEGLAGWALSLMDRLGGVGAGIAIALENFFPPLPSEVILPLAGFAASLGSFTLFGALFWTTLGSLAGALGLYAAGRGVGPDRIRRIVDRLPLVDVADLDRTTAWFERHGSKAVFFGRMVPLFRSLISIPAGVTRMPAWRFVLFTTAGSLVWNTIFVLAGYGLGANWARVEPYASVFQNIVIAAIVLFLGYAIVKRVRKRRAQSGAS</sequence>
<dbReference type="GO" id="GO:0005886">
    <property type="term" value="C:plasma membrane"/>
    <property type="evidence" value="ECO:0007669"/>
    <property type="project" value="UniProtKB-SubCell"/>
</dbReference>
<evidence type="ECO:0000256" key="4">
    <source>
        <dbReference type="ARBA" id="ARBA00022692"/>
    </source>
</evidence>
<dbReference type="InterPro" id="IPR051311">
    <property type="entry name" value="DedA_domain"/>
</dbReference>
<dbReference type="GeneID" id="83622614"/>
<evidence type="ECO:0000256" key="5">
    <source>
        <dbReference type="ARBA" id="ARBA00022989"/>
    </source>
</evidence>
<accession>A0AA46PDY0</accession>
<dbReference type="Proteomes" id="UP001163947">
    <property type="component" value="Chromosome"/>
</dbReference>
<keyword evidence="5 7" id="KW-1133">Transmembrane helix</keyword>
<organism evidence="9 10">
    <name type="scientific">Rhodococcus aetherivorans</name>
    <dbReference type="NCBI Taxonomy" id="191292"/>
    <lineage>
        <taxon>Bacteria</taxon>
        <taxon>Bacillati</taxon>
        <taxon>Actinomycetota</taxon>
        <taxon>Actinomycetes</taxon>
        <taxon>Mycobacteriales</taxon>
        <taxon>Nocardiaceae</taxon>
        <taxon>Rhodococcus</taxon>
    </lineage>
</organism>
<comment type="similarity">
    <text evidence="2">Belongs to the DedA family.</text>
</comment>
<dbReference type="Pfam" id="PF09335">
    <property type="entry name" value="VTT_dom"/>
    <property type="match status" value="1"/>
</dbReference>
<evidence type="ECO:0000256" key="7">
    <source>
        <dbReference type="SAM" id="Phobius"/>
    </source>
</evidence>
<evidence type="ECO:0000259" key="8">
    <source>
        <dbReference type="Pfam" id="PF09335"/>
    </source>
</evidence>
<dbReference type="EMBL" id="CP106982">
    <property type="protein sequence ID" value="UYF96985.1"/>
    <property type="molecule type" value="Genomic_DNA"/>
</dbReference>
<dbReference type="PANTHER" id="PTHR42709:SF6">
    <property type="entry name" value="UNDECAPRENYL PHOSPHATE TRANSPORTER A"/>
    <property type="match status" value="1"/>
</dbReference>
<gene>
    <name evidence="9" type="ORF">OCS65_19310</name>
</gene>
<dbReference type="InterPro" id="IPR032816">
    <property type="entry name" value="VTT_dom"/>
</dbReference>
<feature type="transmembrane region" description="Helical" evidence="7">
    <location>
        <begin position="195"/>
        <end position="213"/>
    </location>
</feature>
<evidence type="ECO:0000256" key="2">
    <source>
        <dbReference type="ARBA" id="ARBA00010792"/>
    </source>
</evidence>
<dbReference type="AlphaFoldDB" id="A0AA46PDY0"/>
<keyword evidence="4 7" id="KW-0812">Transmembrane</keyword>
<dbReference type="RefSeq" id="WP_231772924.1">
    <property type="nucleotide sequence ID" value="NZ_CP088969.1"/>
</dbReference>
<evidence type="ECO:0000256" key="6">
    <source>
        <dbReference type="ARBA" id="ARBA00023136"/>
    </source>
</evidence>
<evidence type="ECO:0000313" key="9">
    <source>
        <dbReference type="EMBL" id="UYF96985.1"/>
    </source>
</evidence>